<name>U2QMZ1_9BACL</name>
<dbReference type="AlphaFoldDB" id="U2QMZ1"/>
<evidence type="ECO:0000256" key="1">
    <source>
        <dbReference type="SAM" id="Coils"/>
    </source>
</evidence>
<gene>
    <name evidence="3" type="ORF">HMPREF1983_01076</name>
</gene>
<feature type="coiled-coil region" evidence="1">
    <location>
        <begin position="89"/>
        <end position="141"/>
    </location>
</feature>
<accession>U2QMZ1</accession>
<reference evidence="3 4" key="1">
    <citation type="submission" date="2013-08" db="EMBL/GenBank/DDBJ databases">
        <authorList>
            <person name="Weinstock G."/>
            <person name="Sodergren E."/>
            <person name="Wylie T."/>
            <person name="Fulton L."/>
            <person name="Fulton R."/>
            <person name="Fronick C."/>
            <person name="O'Laughlin M."/>
            <person name="Godfrey J."/>
            <person name="Miner T."/>
            <person name="Herter B."/>
            <person name="Appelbaum E."/>
            <person name="Cordes M."/>
            <person name="Lek S."/>
            <person name="Wollam A."/>
            <person name="Pepin K.H."/>
            <person name="Palsikar V.B."/>
            <person name="Mitreva M."/>
            <person name="Wilson R.K."/>
        </authorList>
    </citation>
    <scope>NUCLEOTIDE SEQUENCE [LARGE SCALE GENOMIC DNA]</scope>
    <source>
        <strain evidence="3 4">ATCC 700627</strain>
    </source>
</reference>
<dbReference type="RefSeq" id="WP_021752255.1">
    <property type="nucleotide sequence ID" value="NZ_KI271791.1"/>
</dbReference>
<dbReference type="PATRIC" id="fig|1321820.3.peg.1047"/>
<feature type="compositionally biased region" description="Polar residues" evidence="2">
    <location>
        <begin position="11"/>
        <end position="22"/>
    </location>
</feature>
<evidence type="ECO:0000256" key="2">
    <source>
        <dbReference type="SAM" id="MobiDB-lite"/>
    </source>
</evidence>
<evidence type="ECO:0000313" key="4">
    <source>
        <dbReference type="Proteomes" id="UP000016637"/>
    </source>
</evidence>
<evidence type="ECO:0000313" key="3">
    <source>
        <dbReference type="EMBL" id="ERK57554.1"/>
    </source>
</evidence>
<dbReference type="HOGENOM" id="CLU_1419668_0_0_9"/>
<keyword evidence="1" id="KW-0175">Coiled coil</keyword>
<dbReference type="Gene3D" id="1.10.8.40">
    <property type="entry name" value="Albumin-binding domain"/>
    <property type="match status" value="1"/>
</dbReference>
<sequence length="191" mass="21781">MRDLREDKDYVTNQGNQPTNNEWIREKTEAENILHNTNSTKEELAKAVKNLETAINNALLGSEKVKAKAELKIIDKPQIALPYIAKVNKAKTVEEVRQLVAEAKKAAEDEVKENNPSVETIENLKAKLEKLVDKELKTEIKFNEASKELQSKWKRARAMARKLLADSDTTKEQFDKQIKLLQESINEILGN</sequence>
<dbReference type="EMBL" id="AWVP01000064">
    <property type="protein sequence ID" value="ERK57554.1"/>
    <property type="molecule type" value="Genomic_DNA"/>
</dbReference>
<keyword evidence="4" id="KW-1185">Reference proteome</keyword>
<dbReference type="Proteomes" id="UP000016637">
    <property type="component" value="Unassembled WGS sequence"/>
</dbReference>
<feature type="compositionally biased region" description="Basic and acidic residues" evidence="2">
    <location>
        <begin position="1"/>
        <end position="10"/>
    </location>
</feature>
<protein>
    <submittedName>
        <fullName evidence="3">Uncharacterized protein</fullName>
    </submittedName>
</protein>
<feature type="region of interest" description="Disordered" evidence="2">
    <location>
        <begin position="1"/>
        <end position="25"/>
    </location>
</feature>
<organism evidence="3 4">
    <name type="scientific">Gemella bergeri ATCC 700627</name>
    <dbReference type="NCBI Taxonomy" id="1321820"/>
    <lineage>
        <taxon>Bacteria</taxon>
        <taxon>Bacillati</taxon>
        <taxon>Bacillota</taxon>
        <taxon>Bacilli</taxon>
        <taxon>Bacillales</taxon>
        <taxon>Gemellaceae</taxon>
        <taxon>Gemella</taxon>
    </lineage>
</organism>
<proteinExistence type="predicted"/>
<comment type="caution">
    <text evidence="3">The sequence shown here is derived from an EMBL/GenBank/DDBJ whole genome shotgun (WGS) entry which is preliminary data.</text>
</comment>